<keyword evidence="2" id="KW-1185">Reference proteome</keyword>
<accession>A0A1R1XXR7</accession>
<dbReference type="EMBL" id="LSSM01002991">
    <property type="protein sequence ID" value="OMJ19482.1"/>
    <property type="molecule type" value="Genomic_DNA"/>
</dbReference>
<proteinExistence type="predicted"/>
<protein>
    <submittedName>
        <fullName evidence="1">Uncharacterized protein</fullName>
    </submittedName>
</protein>
<evidence type="ECO:0000313" key="1">
    <source>
        <dbReference type="EMBL" id="OMJ19482.1"/>
    </source>
</evidence>
<comment type="caution">
    <text evidence="1">The sequence shown here is derived from an EMBL/GenBank/DDBJ whole genome shotgun (WGS) entry which is preliminary data.</text>
</comment>
<dbReference type="AlphaFoldDB" id="A0A1R1XXR7"/>
<dbReference type="Proteomes" id="UP000187429">
    <property type="component" value="Unassembled WGS sequence"/>
</dbReference>
<reference evidence="2" key="1">
    <citation type="submission" date="2017-01" db="EMBL/GenBank/DDBJ databases">
        <authorList>
            <person name="Wang Y."/>
            <person name="White M."/>
            <person name="Kvist S."/>
            <person name="Moncalvo J.-M."/>
        </authorList>
    </citation>
    <scope>NUCLEOTIDE SEQUENCE [LARGE SCALE GENOMIC DNA]</scope>
    <source>
        <strain evidence="2">ID-206-W2</strain>
    </source>
</reference>
<gene>
    <name evidence="1" type="ORF">AYI69_g6603</name>
</gene>
<organism evidence="1 2">
    <name type="scientific">Smittium culicis</name>
    <dbReference type="NCBI Taxonomy" id="133412"/>
    <lineage>
        <taxon>Eukaryota</taxon>
        <taxon>Fungi</taxon>
        <taxon>Fungi incertae sedis</taxon>
        <taxon>Zoopagomycota</taxon>
        <taxon>Kickxellomycotina</taxon>
        <taxon>Harpellomycetes</taxon>
        <taxon>Harpellales</taxon>
        <taxon>Legeriomycetaceae</taxon>
        <taxon>Smittium</taxon>
    </lineage>
</organism>
<dbReference type="OrthoDB" id="5657575at2759"/>
<name>A0A1R1XXR7_9FUNG</name>
<sequence>MKLSLNKSCLKNTWTSIVASISQVYHGAQIYRPKNNIDKIEEAKKKHFGVESYDPGMQIKLSTESVSKNSILSKTEAFLGMNSKRDIHFYGAQNNIEQLEKIETYDSEQLPSINLVKSSLKIMQDCIYIACRENLKVGLDALINTIIQMIGITRASKDDDWKSQLSLQSLLRVCRDNLDYLSSEKWSTVLDTISLFYFRQYNIICNSKCGSMKYLNKNYDEWVETDKKKNQNTSAQNLLNFSQAKYLRNDVNSIYKDKLRQSYLDEISKNQDDYRIEHRISSQNQEFGFNFIDRGMYSIDSSRNITTGAGENRDEQFIHSNIEAKSIYRPQTNDSDIFISQEQQYETMKYPQRKESQSAPANEDMLNVQESIHDIEKFLSSDEASRYESLKITKQEMNKAVIKSTGENENLNNKDLNSQYHLACNQKKSDNLAYCRSSVARLASRNVFLSLEIMYFASEISSVLDSSLDSYTKCASILTTALTYTFPSPGLLNSFTTYNKKYFERTKAYTNTNNSEDGSLNSKIENANDEKYLNEKNTFEAELSLKFHDYKAELPPVDTIYESFENDWKKKAELAIINAPSSSSSENAQFGASQIMLSIWQSICEQAIKNEIMYESVDCCGTGTPGSINETNVGKTSSYIIDGARFPLMMVTKEIFRLMPLLPELLVLNDNLYDSIFYSERVDISYEFKNSLELLNNYNLRIDSSKEFSATSNKCSEKISAAITNQQGNLIKDTRDELKNQFDFGMYYNESMKSLKHVYKRPTFLYESKSRSEFLMEIIRFVRLICIETEANLLERLYDCGYYELSFRWIRLIVIAQSFSKAVGLLTSSSGNRNSSQFSSELPMGYQDRKEMSNKILDQYKNTDNDSVCGSQVVNYPESPWVDSKRKDFAVRLENLCSFTLIDMMVYLYKHIGNKVDISFNSSSKTKTKPGRKNPDCLTEDHSCKWLDIGLYKIIELIFESYSKALEVDEINRELSQQLFDSFGEIENYDYNKKITRNSLYNKEDVEESSASNSNGLNFGSNTDFTLRETQINFYKNQIISNDVENSEAENENEGFQNFTQSQHADSNPIYLERQDILQSTSDIQSHVFEKEYIYLPLPSLARLVIKSIISLIELLNLCQKDPNLKLDKIGANSKLPTNKQKNNDDTSIEYTNTPKFDLLQNPMLLTLIADVIASTDHPEIKKLGASFIKSASLTHL</sequence>
<evidence type="ECO:0000313" key="2">
    <source>
        <dbReference type="Proteomes" id="UP000187429"/>
    </source>
</evidence>